<feature type="transmembrane region" description="Helical" evidence="5">
    <location>
        <begin position="60"/>
        <end position="77"/>
    </location>
</feature>
<feature type="transmembrane region" description="Helical" evidence="5">
    <location>
        <begin position="83"/>
        <end position="104"/>
    </location>
</feature>
<comment type="subcellular location">
    <subcellularLocation>
        <location evidence="1">Membrane</location>
    </subcellularLocation>
</comment>
<dbReference type="STRING" id="1183438.GKIL_1499"/>
<dbReference type="InterPro" id="IPR023352">
    <property type="entry name" value="MAPEG-like_dom_sf"/>
</dbReference>
<dbReference type="PANTHER" id="PTHR35371:SF1">
    <property type="entry name" value="BLR7753 PROTEIN"/>
    <property type="match status" value="1"/>
</dbReference>
<protein>
    <recommendedName>
        <fullName evidence="8">MAPEG family protein</fullName>
    </recommendedName>
</protein>
<dbReference type="Proteomes" id="UP000017396">
    <property type="component" value="Chromosome"/>
</dbReference>
<evidence type="ECO:0000256" key="3">
    <source>
        <dbReference type="ARBA" id="ARBA00022989"/>
    </source>
</evidence>
<gene>
    <name evidence="6" type="ORF">GKIL_1499</name>
</gene>
<keyword evidence="7" id="KW-1185">Reference proteome</keyword>
<feature type="transmembrane region" description="Helical" evidence="5">
    <location>
        <begin position="111"/>
        <end position="132"/>
    </location>
</feature>
<dbReference type="Pfam" id="PF01124">
    <property type="entry name" value="MAPEG"/>
    <property type="match status" value="1"/>
</dbReference>
<accession>U5QJ91</accession>
<sequence length="133" mass="14587">MSVSLIPLYCLAAAAALIYLPFVVVAFARLQIGLDYSAPRAMFDKLPPYAQRATWAHQNAFESFPLFAAAVLMVYLTHREGTLVNTLAIAYLPVRLAYSFFYIADIPPLRSAMWALGMVCIGGLMAIALRLVG</sequence>
<evidence type="ECO:0000256" key="2">
    <source>
        <dbReference type="ARBA" id="ARBA00022692"/>
    </source>
</evidence>
<dbReference type="PATRIC" id="fig|1183438.3.peg.1478"/>
<proteinExistence type="predicted"/>
<organism evidence="6 7">
    <name type="scientific">Gloeobacter kilaueensis (strain ATCC BAA-2537 / CCAP 1431/1 / ULC 316 / JS1)</name>
    <dbReference type="NCBI Taxonomy" id="1183438"/>
    <lineage>
        <taxon>Bacteria</taxon>
        <taxon>Bacillati</taxon>
        <taxon>Cyanobacteriota</taxon>
        <taxon>Cyanophyceae</taxon>
        <taxon>Gloeobacterales</taxon>
        <taxon>Gloeobacteraceae</taxon>
        <taxon>Gloeobacter</taxon>
    </lineage>
</organism>
<dbReference type="SUPFAM" id="SSF161084">
    <property type="entry name" value="MAPEG domain-like"/>
    <property type="match status" value="1"/>
</dbReference>
<dbReference type="HOGENOM" id="CLU_110778_2_0_3"/>
<dbReference type="AlphaFoldDB" id="U5QJ91"/>
<keyword evidence="3 5" id="KW-1133">Transmembrane helix</keyword>
<dbReference type="KEGG" id="glj:GKIL_1499"/>
<feature type="transmembrane region" description="Helical" evidence="5">
    <location>
        <begin position="6"/>
        <end position="30"/>
    </location>
</feature>
<evidence type="ECO:0000256" key="1">
    <source>
        <dbReference type="ARBA" id="ARBA00004370"/>
    </source>
</evidence>
<dbReference type="GO" id="GO:0016020">
    <property type="term" value="C:membrane"/>
    <property type="evidence" value="ECO:0007669"/>
    <property type="project" value="UniProtKB-SubCell"/>
</dbReference>
<dbReference type="EMBL" id="CP003587">
    <property type="protein sequence ID" value="AGY57745.1"/>
    <property type="molecule type" value="Genomic_DNA"/>
</dbReference>
<name>U5QJ91_GLOK1</name>
<evidence type="ECO:0008006" key="8">
    <source>
        <dbReference type="Google" id="ProtNLM"/>
    </source>
</evidence>
<keyword evidence="4 5" id="KW-0472">Membrane</keyword>
<dbReference type="eggNOG" id="COG3686">
    <property type="taxonomic scope" value="Bacteria"/>
</dbReference>
<dbReference type="OrthoDB" id="513661at2"/>
<keyword evidence="2 5" id="KW-0812">Transmembrane</keyword>
<evidence type="ECO:0000256" key="4">
    <source>
        <dbReference type="ARBA" id="ARBA00023136"/>
    </source>
</evidence>
<reference evidence="6 7" key="1">
    <citation type="journal article" date="2013" name="PLoS ONE">
        <title>Cultivation and Complete Genome Sequencing of Gloeobacter kilaueensis sp. nov., from a Lava Cave in Kilauea Caldera, Hawai'i.</title>
        <authorList>
            <person name="Saw J.H."/>
            <person name="Schatz M."/>
            <person name="Brown M.V."/>
            <person name="Kunkel D.D."/>
            <person name="Foster J.S."/>
            <person name="Shick H."/>
            <person name="Christensen S."/>
            <person name="Hou S."/>
            <person name="Wan X."/>
            <person name="Donachie S.P."/>
        </authorList>
    </citation>
    <scope>NUCLEOTIDE SEQUENCE [LARGE SCALE GENOMIC DNA]</scope>
    <source>
        <strain evidence="7">JS</strain>
    </source>
</reference>
<dbReference type="PANTHER" id="PTHR35371">
    <property type="entry name" value="INNER MEMBRANE PROTEIN"/>
    <property type="match status" value="1"/>
</dbReference>
<dbReference type="RefSeq" id="WP_023172852.1">
    <property type="nucleotide sequence ID" value="NC_022600.1"/>
</dbReference>
<evidence type="ECO:0000313" key="6">
    <source>
        <dbReference type="EMBL" id="AGY57745.1"/>
    </source>
</evidence>
<dbReference type="Gene3D" id="1.20.120.550">
    <property type="entry name" value="Membrane associated eicosanoid/glutathione metabolism-like domain"/>
    <property type="match status" value="1"/>
</dbReference>
<dbReference type="InterPro" id="IPR001129">
    <property type="entry name" value="Membr-assoc_MAPEG"/>
</dbReference>
<evidence type="ECO:0000256" key="5">
    <source>
        <dbReference type="SAM" id="Phobius"/>
    </source>
</evidence>
<evidence type="ECO:0000313" key="7">
    <source>
        <dbReference type="Proteomes" id="UP000017396"/>
    </source>
</evidence>